<dbReference type="eggNOG" id="ENOG50332GQ">
    <property type="taxonomic scope" value="Bacteria"/>
</dbReference>
<name>E8V6E9_TERSS</name>
<evidence type="ECO:0008006" key="3">
    <source>
        <dbReference type="Google" id="ProtNLM"/>
    </source>
</evidence>
<proteinExistence type="predicted"/>
<sequence length="169" mass="18729">MKQEVHSVLILTAMEGAENLAGVLSREADVTVQVARNWMSALAVLRREAFTIVLVDSALAQTQPGSMETLWERADLAVPLELNIAELGADRLIRQICGILARREQEYVLARKAAGLEIEEELRSHVTGLLLESDLMLSEQAISPIVRQRLVTLRELADGLRVRLRHASA</sequence>
<evidence type="ECO:0000313" key="2">
    <source>
        <dbReference type="Proteomes" id="UP000006844"/>
    </source>
</evidence>
<keyword evidence="2" id="KW-1185">Reference proteome</keyword>
<accession>E8V6E9</accession>
<dbReference type="RefSeq" id="WP_013567347.1">
    <property type="nucleotide sequence ID" value="NC_014963.1"/>
</dbReference>
<dbReference type="STRING" id="401053.AciPR4_0781"/>
<dbReference type="HOGENOM" id="CLU_134478_0_0_0"/>
<dbReference type="EMBL" id="CP002467">
    <property type="protein sequence ID" value="ADV81614.1"/>
    <property type="molecule type" value="Genomic_DNA"/>
</dbReference>
<organism evidence="1 2">
    <name type="scientific">Terriglobus saanensis (strain ATCC BAA-1853 / DSM 23119 / SP1PR4)</name>
    <dbReference type="NCBI Taxonomy" id="401053"/>
    <lineage>
        <taxon>Bacteria</taxon>
        <taxon>Pseudomonadati</taxon>
        <taxon>Acidobacteriota</taxon>
        <taxon>Terriglobia</taxon>
        <taxon>Terriglobales</taxon>
        <taxon>Acidobacteriaceae</taxon>
        <taxon>Terriglobus</taxon>
    </lineage>
</organism>
<dbReference type="OrthoDB" id="117311at2"/>
<dbReference type="AlphaFoldDB" id="E8V6E9"/>
<dbReference type="KEGG" id="tsa:AciPR4_0781"/>
<evidence type="ECO:0000313" key="1">
    <source>
        <dbReference type="EMBL" id="ADV81614.1"/>
    </source>
</evidence>
<dbReference type="Proteomes" id="UP000006844">
    <property type="component" value="Chromosome"/>
</dbReference>
<gene>
    <name evidence="1" type="ordered locus">AciPR4_0781</name>
</gene>
<protein>
    <recommendedName>
        <fullName evidence="3">Response regulator receiver</fullName>
    </recommendedName>
</protein>
<reference evidence="1 2" key="1">
    <citation type="journal article" date="2012" name="Stand. Genomic Sci.">
        <title>Complete genome sequence of Terriglobus saanensis type strain SP1PR4(T), an Acidobacteria from tundra soil.</title>
        <authorList>
            <person name="Rawat S.R."/>
            <person name="Mannisto M.K."/>
            <person name="Starovoytov V."/>
            <person name="Goodwin L."/>
            <person name="Nolan M."/>
            <person name="Hauser L."/>
            <person name="Land M."/>
            <person name="Davenport K.W."/>
            <person name="Woyke T."/>
            <person name="Haggblom M.M."/>
        </authorList>
    </citation>
    <scope>NUCLEOTIDE SEQUENCE</scope>
    <source>
        <strain evidence="2">ATCC BAA-1853 / DSM 23119 / SP1PR4</strain>
    </source>
</reference>